<dbReference type="EMBL" id="CAJVPS010025625">
    <property type="protein sequence ID" value="CAG8719497.1"/>
    <property type="molecule type" value="Genomic_DNA"/>
</dbReference>
<dbReference type="PRINTS" id="PR00685">
    <property type="entry name" value="TIFACTORIIB"/>
</dbReference>
<comment type="caution">
    <text evidence="4">The sequence shown here is derived from an EMBL/GenBank/DDBJ whole genome shotgun (WGS) entry which is preliminary data.</text>
</comment>
<dbReference type="InterPro" id="IPR000812">
    <property type="entry name" value="TFIIB"/>
</dbReference>
<sequence length="76" mass="8084">VKECGTLAGKSPVSVAAACIYLVSNLYSHPKSTREIAQVTGVSEVTIKNSYKLLYNDKGKLLEDKKGGNCEALPSP</sequence>
<dbReference type="SUPFAM" id="SSF47954">
    <property type="entry name" value="Cyclin-like"/>
    <property type="match status" value="1"/>
</dbReference>
<reference evidence="4" key="1">
    <citation type="submission" date="2021-06" db="EMBL/GenBank/DDBJ databases">
        <authorList>
            <person name="Kallberg Y."/>
            <person name="Tangrot J."/>
            <person name="Rosling A."/>
        </authorList>
    </citation>
    <scope>NUCLEOTIDE SEQUENCE</scope>
    <source>
        <strain evidence="4">FL130A</strain>
    </source>
</reference>
<dbReference type="Pfam" id="PF00382">
    <property type="entry name" value="TFIIB"/>
    <property type="match status" value="1"/>
</dbReference>
<protein>
    <submittedName>
        <fullName evidence="4">2527_t:CDS:1</fullName>
    </submittedName>
</protein>
<proteinExistence type="predicted"/>
<dbReference type="Proteomes" id="UP000789508">
    <property type="component" value="Unassembled WGS sequence"/>
</dbReference>
<dbReference type="AlphaFoldDB" id="A0A9N9NBV4"/>
<gene>
    <name evidence="4" type="ORF">ALEPTO_LOCUS12214</name>
</gene>
<keyword evidence="1" id="KW-0805">Transcription regulation</keyword>
<dbReference type="GO" id="GO:0070897">
    <property type="term" value="P:transcription preinitiation complex assembly"/>
    <property type="evidence" value="ECO:0007669"/>
    <property type="project" value="InterPro"/>
</dbReference>
<dbReference type="InterPro" id="IPR013150">
    <property type="entry name" value="TFIIB_cyclin"/>
</dbReference>
<dbReference type="OrthoDB" id="25790at2759"/>
<dbReference type="Gene3D" id="1.10.472.10">
    <property type="entry name" value="Cyclin-like"/>
    <property type="match status" value="1"/>
</dbReference>
<name>A0A9N9NBV4_9GLOM</name>
<organism evidence="4 5">
    <name type="scientific">Ambispora leptoticha</name>
    <dbReference type="NCBI Taxonomy" id="144679"/>
    <lineage>
        <taxon>Eukaryota</taxon>
        <taxon>Fungi</taxon>
        <taxon>Fungi incertae sedis</taxon>
        <taxon>Mucoromycota</taxon>
        <taxon>Glomeromycotina</taxon>
        <taxon>Glomeromycetes</taxon>
        <taxon>Archaeosporales</taxon>
        <taxon>Ambisporaceae</taxon>
        <taxon>Ambispora</taxon>
    </lineage>
</organism>
<evidence type="ECO:0000256" key="1">
    <source>
        <dbReference type="ARBA" id="ARBA00023015"/>
    </source>
</evidence>
<evidence type="ECO:0000313" key="5">
    <source>
        <dbReference type="Proteomes" id="UP000789508"/>
    </source>
</evidence>
<dbReference type="GO" id="GO:0017025">
    <property type="term" value="F:TBP-class protein binding"/>
    <property type="evidence" value="ECO:0007669"/>
    <property type="project" value="InterPro"/>
</dbReference>
<evidence type="ECO:0000259" key="3">
    <source>
        <dbReference type="Pfam" id="PF00382"/>
    </source>
</evidence>
<feature type="non-terminal residue" evidence="4">
    <location>
        <position position="1"/>
    </location>
</feature>
<keyword evidence="2" id="KW-0804">Transcription</keyword>
<evidence type="ECO:0000256" key="2">
    <source>
        <dbReference type="ARBA" id="ARBA00023163"/>
    </source>
</evidence>
<dbReference type="InterPro" id="IPR036915">
    <property type="entry name" value="Cyclin-like_sf"/>
</dbReference>
<evidence type="ECO:0000313" key="4">
    <source>
        <dbReference type="EMBL" id="CAG8719497.1"/>
    </source>
</evidence>
<keyword evidence="5" id="KW-1185">Reference proteome</keyword>
<feature type="domain" description="Transcription factor TFIIB cyclin-like" evidence="3">
    <location>
        <begin position="3"/>
        <end position="56"/>
    </location>
</feature>
<accession>A0A9N9NBV4</accession>